<keyword evidence="4" id="KW-1185">Reference proteome</keyword>
<dbReference type="InterPro" id="IPR009071">
    <property type="entry name" value="HMG_box_dom"/>
</dbReference>
<evidence type="ECO:0000313" key="4">
    <source>
        <dbReference type="Proteomes" id="UP000789706"/>
    </source>
</evidence>
<evidence type="ECO:0000259" key="2">
    <source>
        <dbReference type="SMART" id="SM00398"/>
    </source>
</evidence>
<dbReference type="AlphaFoldDB" id="A0A9N8ZCJ1"/>
<name>A0A9N8ZCJ1_9GLOM</name>
<dbReference type="SUPFAM" id="SSF47095">
    <property type="entry name" value="HMG-box"/>
    <property type="match status" value="1"/>
</dbReference>
<dbReference type="EMBL" id="CAJVPK010000297">
    <property type="protein sequence ID" value="CAG8490628.1"/>
    <property type="molecule type" value="Genomic_DNA"/>
</dbReference>
<dbReference type="Proteomes" id="UP000789706">
    <property type="component" value="Unassembled WGS sequence"/>
</dbReference>
<organism evidence="3 4">
    <name type="scientific">Diversispora eburnea</name>
    <dbReference type="NCBI Taxonomy" id="1213867"/>
    <lineage>
        <taxon>Eukaryota</taxon>
        <taxon>Fungi</taxon>
        <taxon>Fungi incertae sedis</taxon>
        <taxon>Mucoromycota</taxon>
        <taxon>Glomeromycotina</taxon>
        <taxon>Glomeromycetes</taxon>
        <taxon>Diversisporales</taxon>
        <taxon>Diversisporaceae</taxon>
        <taxon>Diversispora</taxon>
    </lineage>
</organism>
<accession>A0A9N8ZCJ1</accession>
<protein>
    <submittedName>
        <fullName evidence="3">9363_t:CDS:1</fullName>
    </submittedName>
</protein>
<gene>
    <name evidence="3" type="ORF">DEBURN_LOCUS4153</name>
</gene>
<dbReference type="Pfam" id="PF00505">
    <property type="entry name" value="HMG_box"/>
    <property type="match status" value="1"/>
</dbReference>
<dbReference type="OrthoDB" id="2314119at2759"/>
<feature type="region of interest" description="Disordered" evidence="1">
    <location>
        <begin position="157"/>
        <end position="178"/>
    </location>
</feature>
<feature type="domain" description="HMG box" evidence="2">
    <location>
        <begin position="40"/>
        <end position="108"/>
    </location>
</feature>
<evidence type="ECO:0000313" key="3">
    <source>
        <dbReference type="EMBL" id="CAG8490628.1"/>
    </source>
</evidence>
<proteinExistence type="predicted"/>
<sequence>MSVNMSLNINHINIASIVVPFPPSISIDEIIHIHLKNGIKCNKTMNPFMIYRIEYNLIVAKYNLKLKDVSKFARNSWKNEPEEVKIYYRQMAEEVKKTYKEKRPLCFIHSNKVYNTNDNHVPLDTSNPPLNKNQNFSSPLNRNQKFLDANPPQNSLDSTCFNLPPSSTDQNTDQQNQPIVSDNFKNECLTCLTMNEDEIMNHFSEDLILTYKTITILTKR</sequence>
<dbReference type="SMART" id="SM00398">
    <property type="entry name" value="HMG"/>
    <property type="match status" value="1"/>
</dbReference>
<comment type="caution">
    <text evidence="3">The sequence shown here is derived from an EMBL/GenBank/DDBJ whole genome shotgun (WGS) entry which is preliminary data.</text>
</comment>
<evidence type="ECO:0000256" key="1">
    <source>
        <dbReference type="SAM" id="MobiDB-lite"/>
    </source>
</evidence>
<reference evidence="3" key="1">
    <citation type="submission" date="2021-06" db="EMBL/GenBank/DDBJ databases">
        <authorList>
            <person name="Kallberg Y."/>
            <person name="Tangrot J."/>
            <person name="Rosling A."/>
        </authorList>
    </citation>
    <scope>NUCLEOTIDE SEQUENCE</scope>
    <source>
        <strain evidence="3">AZ414A</strain>
    </source>
</reference>
<dbReference type="InterPro" id="IPR036910">
    <property type="entry name" value="HMG_box_dom_sf"/>
</dbReference>
<dbReference type="Gene3D" id="1.10.30.10">
    <property type="entry name" value="High mobility group box domain"/>
    <property type="match status" value="1"/>
</dbReference>